<dbReference type="PANTHER" id="PTHR43785:SF12">
    <property type="entry name" value="TYPE-1 GLUTAMINE SYNTHETASE 2"/>
    <property type="match status" value="1"/>
</dbReference>
<evidence type="ECO:0000259" key="4">
    <source>
        <dbReference type="PROSITE" id="PS51987"/>
    </source>
</evidence>
<dbReference type="PROSITE" id="PS51987">
    <property type="entry name" value="GS_CATALYTIC"/>
    <property type="match status" value="1"/>
</dbReference>
<dbReference type="GO" id="GO:0004356">
    <property type="term" value="F:glutamine synthetase activity"/>
    <property type="evidence" value="ECO:0007669"/>
    <property type="project" value="InterPro"/>
</dbReference>
<accession>A0AAV4HAQ4</accession>
<protein>
    <submittedName>
        <fullName evidence="5">Glutamine synthetase</fullName>
    </submittedName>
</protein>
<comment type="caution">
    <text evidence="5">The sequence shown here is derived from an EMBL/GenBank/DDBJ whole genome shotgun (WGS) entry which is preliminary data.</text>
</comment>
<evidence type="ECO:0000313" key="6">
    <source>
        <dbReference type="Proteomes" id="UP000762676"/>
    </source>
</evidence>
<dbReference type="Proteomes" id="UP000762676">
    <property type="component" value="Unassembled WGS sequence"/>
</dbReference>
<evidence type="ECO:0000256" key="2">
    <source>
        <dbReference type="PROSITE-ProRule" id="PRU01331"/>
    </source>
</evidence>
<reference evidence="5 6" key="1">
    <citation type="journal article" date="2021" name="Elife">
        <title>Chloroplast acquisition without the gene transfer in kleptoplastic sea slugs, Plakobranchus ocellatus.</title>
        <authorList>
            <person name="Maeda T."/>
            <person name="Takahashi S."/>
            <person name="Yoshida T."/>
            <person name="Shimamura S."/>
            <person name="Takaki Y."/>
            <person name="Nagai Y."/>
            <person name="Toyoda A."/>
            <person name="Suzuki Y."/>
            <person name="Arimoto A."/>
            <person name="Ishii H."/>
            <person name="Satoh N."/>
            <person name="Nishiyama T."/>
            <person name="Hasebe M."/>
            <person name="Maruyama T."/>
            <person name="Minagawa J."/>
            <person name="Obokata J."/>
            <person name="Shigenobu S."/>
        </authorList>
    </citation>
    <scope>NUCLEOTIDE SEQUENCE [LARGE SCALE GENOMIC DNA]</scope>
</reference>
<dbReference type="EMBL" id="BMAT01012571">
    <property type="protein sequence ID" value="GFR94784.1"/>
    <property type="molecule type" value="Genomic_DNA"/>
</dbReference>
<proteinExistence type="inferred from homology"/>
<dbReference type="SUPFAM" id="SSF55931">
    <property type="entry name" value="Glutamine synthetase/guanido kinase"/>
    <property type="match status" value="1"/>
</dbReference>
<gene>
    <name evidence="5" type="ORF">ElyMa_006258000</name>
</gene>
<organism evidence="5 6">
    <name type="scientific">Elysia marginata</name>
    <dbReference type="NCBI Taxonomy" id="1093978"/>
    <lineage>
        <taxon>Eukaryota</taxon>
        <taxon>Metazoa</taxon>
        <taxon>Spiralia</taxon>
        <taxon>Lophotrochozoa</taxon>
        <taxon>Mollusca</taxon>
        <taxon>Gastropoda</taxon>
        <taxon>Heterobranchia</taxon>
        <taxon>Euthyneura</taxon>
        <taxon>Panpulmonata</taxon>
        <taxon>Sacoglossa</taxon>
        <taxon>Placobranchoidea</taxon>
        <taxon>Plakobranchidae</taxon>
        <taxon>Elysia</taxon>
    </lineage>
</organism>
<feature type="domain" description="GS catalytic" evidence="4">
    <location>
        <begin position="1"/>
        <end position="197"/>
    </location>
</feature>
<dbReference type="AlphaFoldDB" id="A0AAV4HAQ4"/>
<comment type="similarity">
    <text evidence="2 3">Belongs to the glutamine synthetase family.</text>
</comment>
<dbReference type="Gene3D" id="3.30.590.10">
    <property type="entry name" value="Glutamine synthetase/guanido kinase, catalytic domain"/>
    <property type="match status" value="1"/>
</dbReference>
<dbReference type="InterPro" id="IPR014746">
    <property type="entry name" value="Gln_synth/guanido_kin_cat_dom"/>
</dbReference>
<keyword evidence="1" id="KW-0436">Ligase</keyword>
<keyword evidence="6" id="KW-1185">Reference proteome</keyword>
<evidence type="ECO:0000256" key="3">
    <source>
        <dbReference type="RuleBase" id="RU000384"/>
    </source>
</evidence>
<name>A0AAV4HAQ4_9GAST</name>
<evidence type="ECO:0000256" key="1">
    <source>
        <dbReference type="ARBA" id="ARBA00022598"/>
    </source>
</evidence>
<evidence type="ECO:0000313" key="5">
    <source>
        <dbReference type="EMBL" id="GFR94784.1"/>
    </source>
</evidence>
<dbReference type="Pfam" id="PF00120">
    <property type="entry name" value="Gln-synt_C"/>
    <property type="match status" value="1"/>
</dbReference>
<dbReference type="InterPro" id="IPR008146">
    <property type="entry name" value="Gln_synth_cat_dom"/>
</dbReference>
<dbReference type="PANTHER" id="PTHR43785">
    <property type="entry name" value="GAMMA-GLUTAMYLPUTRESCINE SYNTHETASE"/>
    <property type="match status" value="1"/>
</dbReference>
<sequence length="197" mass="22303">MGLVQAMKDIDVRLDSLQAEFGSGQFEGTFDIADDIELLRENRDTATGQPTYLSFCRRIGFSFSPCYANWANENRESTFRVRFEAGQNVYMENRLPSSACSPHLVLACTLAAGMDGLRRNLSLPGPMDTSKKLPDSLDEALNALEADAILKESLGEKFVDMFVYSKRTFELEEFKAFGDLSEDKQILKEKEFYYELL</sequence>